<accession>M0L2U0</accession>
<feature type="compositionally biased region" description="Basic and acidic residues" evidence="1">
    <location>
        <begin position="62"/>
        <end position="79"/>
    </location>
</feature>
<dbReference type="RefSeq" id="WP_007143603.1">
    <property type="nucleotide sequence ID" value="NZ_AOLZ01000076.1"/>
</dbReference>
<organism evidence="3 4">
    <name type="scientific">Natronobacterium lacisalsi AJ5</name>
    <dbReference type="NCBI Taxonomy" id="358396"/>
    <lineage>
        <taxon>Archaea</taxon>
        <taxon>Methanobacteriati</taxon>
        <taxon>Methanobacteriota</taxon>
        <taxon>Stenosarchaea group</taxon>
        <taxon>Halobacteria</taxon>
        <taxon>Halobacteriales</taxon>
        <taxon>Natrialbaceae</taxon>
        <taxon>Natronobacterium</taxon>
    </lineage>
</organism>
<reference evidence="2" key="3">
    <citation type="submission" date="2017-01" db="EMBL/GenBank/DDBJ databases">
        <authorList>
            <person name="Mah S.A."/>
            <person name="Swanson W.J."/>
            <person name="Moy G.W."/>
            <person name="Vacquier V.D."/>
        </authorList>
    </citation>
    <scope>NUCLEOTIDE SEQUENCE</scope>
    <source>
        <strain evidence="2">AJ5</strain>
    </source>
</reference>
<proteinExistence type="predicted"/>
<dbReference type="STRING" id="358396.CHINAEXTREME_11020"/>
<evidence type="ECO:0000313" key="2">
    <source>
        <dbReference type="EMBL" id="APW98290.1"/>
    </source>
</evidence>
<dbReference type="EMBL" id="CP019285">
    <property type="protein sequence ID" value="APW98290.1"/>
    <property type="molecule type" value="Genomic_DNA"/>
</dbReference>
<dbReference type="AlphaFoldDB" id="M0L2U0"/>
<feature type="region of interest" description="Disordered" evidence="1">
    <location>
        <begin position="62"/>
        <end position="89"/>
    </location>
</feature>
<evidence type="ECO:0000313" key="5">
    <source>
        <dbReference type="Proteomes" id="UP000186547"/>
    </source>
</evidence>
<reference evidence="3 4" key="2">
    <citation type="journal article" date="2014" name="PLoS Genet.">
        <title>Phylogenetically driven sequencing of extremely halophilic archaea reveals strategies for static and dynamic osmo-response.</title>
        <authorList>
            <person name="Becker E.A."/>
            <person name="Seitzer P.M."/>
            <person name="Tritt A."/>
            <person name="Larsen D."/>
            <person name="Krusor M."/>
            <person name="Yao A.I."/>
            <person name="Wu D."/>
            <person name="Madern D."/>
            <person name="Eisen J.A."/>
            <person name="Darling A.E."/>
            <person name="Facciotti M.T."/>
        </authorList>
    </citation>
    <scope>NUCLEOTIDE SEQUENCE [LARGE SCALE GENOMIC DNA]</scope>
    <source>
        <strain evidence="3 4">AJ5</strain>
    </source>
</reference>
<name>M0L2U0_NATLA</name>
<dbReference type="Proteomes" id="UP000186547">
    <property type="component" value="Chromosome"/>
</dbReference>
<dbReference type="Gene3D" id="1.10.357.10">
    <property type="entry name" value="Tetracycline Repressor, domain 2"/>
    <property type="match status" value="1"/>
</dbReference>
<dbReference type="SUPFAM" id="SSF46689">
    <property type="entry name" value="Homeodomain-like"/>
    <property type="match status" value="1"/>
</dbReference>
<dbReference type="eggNOG" id="arCOG02646">
    <property type="taxonomic scope" value="Archaea"/>
</dbReference>
<protein>
    <submittedName>
        <fullName evidence="3">TetR family transcriptional regulator</fullName>
    </submittedName>
</protein>
<reference evidence="2 5" key="1">
    <citation type="journal article" date="2011" name="J. Bacteriol.">
        <title>Genome sequence of Halobiforma lacisalsi AJ5, an extremely halophilic archaeon which harbors a bop gene.</title>
        <authorList>
            <person name="Jiang X."/>
            <person name="Wang S."/>
            <person name="Cheng H."/>
            <person name="Huo Y."/>
            <person name="Zhang X."/>
            <person name="Zhu X."/>
            <person name="Han X."/>
            <person name="Ni P."/>
            <person name="Wu M."/>
        </authorList>
    </citation>
    <scope>NUCLEOTIDE SEQUENCE [LARGE SCALE GENOMIC DNA]</scope>
    <source>
        <strain evidence="2 5">AJ5</strain>
    </source>
</reference>
<gene>
    <name evidence="3" type="ORF">C445_19607</name>
    <name evidence="2" type="ORF">CHINAEXTREME_11020</name>
</gene>
<evidence type="ECO:0000313" key="3">
    <source>
        <dbReference type="EMBL" id="EMA27892.1"/>
    </source>
</evidence>
<keyword evidence="4" id="KW-1185">Reference proteome</keyword>
<dbReference type="InterPro" id="IPR009057">
    <property type="entry name" value="Homeodomain-like_sf"/>
</dbReference>
<dbReference type="GeneID" id="30921662"/>
<sequence length="89" mass="10158">MDDTERAVLEETYRTLCEYGSADPTIQRIADESELSEAAIHHSDDSRERLEEVLLDYRYERSPERQEGVSGESERDRLDALLTPSAVIA</sequence>
<dbReference type="EMBL" id="AOLZ01000076">
    <property type="protein sequence ID" value="EMA27892.1"/>
    <property type="molecule type" value="Genomic_DNA"/>
</dbReference>
<evidence type="ECO:0000313" key="4">
    <source>
        <dbReference type="Proteomes" id="UP000011555"/>
    </source>
</evidence>
<evidence type="ECO:0000256" key="1">
    <source>
        <dbReference type="SAM" id="MobiDB-lite"/>
    </source>
</evidence>
<dbReference type="KEGG" id="hlc:CHINAEXTREME11020"/>
<dbReference type="Proteomes" id="UP000011555">
    <property type="component" value="Unassembled WGS sequence"/>
</dbReference>